<dbReference type="AlphaFoldDB" id="A0A7J7NAV3"/>
<comment type="caution">
    <text evidence="2">The sequence shown here is derived from an EMBL/GenBank/DDBJ whole genome shotgun (WGS) entry which is preliminary data.</text>
</comment>
<evidence type="ECO:0000313" key="2">
    <source>
        <dbReference type="EMBL" id="KAF6164389.1"/>
    </source>
</evidence>
<dbReference type="InterPro" id="IPR001932">
    <property type="entry name" value="PPM-type_phosphatase-like_dom"/>
</dbReference>
<dbReference type="Proteomes" id="UP000541444">
    <property type="component" value="Unassembled WGS sequence"/>
</dbReference>
<organism evidence="2 3">
    <name type="scientific">Kingdonia uniflora</name>
    <dbReference type="NCBI Taxonomy" id="39325"/>
    <lineage>
        <taxon>Eukaryota</taxon>
        <taxon>Viridiplantae</taxon>
        <taxon>Streptophyta</taxon>
        <taxon>Embryophyta</taxon>
        <taxon>Tracheophyta</taxon>
        <taxon>Spermatophyta</taxon>
        <taxon>Magnoliopsida</taxon>
        <taxon>Ranunculales</taxon>
        <taxon>Circaeasteraceae</taxon>
        <taxon>Kingdonia</taxon>
    </lineage>
</organism>
<dbReference type="CDD" id="cd00143">
    <property type="entry name" value="PP2Cc"/>
    <property type="match status" value="1"/>
</dbReference>
<dbReference type="GO" id="GO:0004722">
    <property type="term" value="F:protein serine/threonine phosphatase activity"/>
    <property type="evidence" value="ECO:0007669"/>
    <property type="project" value="InterPro"/>
</dbReference>
<dbReference type="OrthoDB" id="10264738at2759"/>
<name>A0A7J7NAV3_9MAGN</name>
<dbReference type="Gene3D" id="3.60.40.10">
    <property type="entry name" value="PPM-type phosphatase domain"/>
    <property type="match status" value="1"/>
</dbReference>
<evidence type="ECO:0000313" key="3">
    <source>
        <dbReference type="Proteomes" id="UP000541444"/>
    </source>
</evidence>
<dbReference type="EMBL" id="JACGCM010000932">
    <property type="protein sequence ID" value="KAF6164389.1"/>
    <property type="molecule type" value="Genomic_DNA"/>
</dbReference>
<accession>A0A7J7NAV3</accession>
<dbReference type="SMART" id="SM00332">
    <property type="entry name" value="PP2Cc"/>
    <property type="match status" value="1"/>
</dbReference>
<gene>
    <name evidence="2" type="ORF">GIB67_037546</name>
</gene>
<dbReference type="PANTHER" id="PTHR47992">
    <property type="entry name" value="PROTEIN PHOSPHATASE"/>
    <property type="match status" value="1"/>
</dbReference>
<dbReference type="SUPFAM" id="SSF81606">
    <property type="entry name" value="PP2C-like"/>
    <property type="match status" value="1"/>
</dbReference>
<feature type="domain" description="PPM-type phosphatase" evidence="1">
    <location>
        <begin position="1"/>
        <end position="239"/>
    </location>
</feature>
<dbReference type="Pfam" id="PF00481">
    <property type="entry name" value="PP2C"/>
    <property type="match status" value="1"/>
</dbReference>
<sequence>MDDEWCESLYADKNKQLPEMYLPLAFKLMDKELKLHPLIDCLCSGSTAVTLLKQGPDIVIGNVVTQERYWTRDKDNTIISVQLIVDLKPNLPSLSFIWLISSLPSKLPRLGKVARIRQCKRRVFALHDEPEVPRVWLPNNDSPGLTMARAFGDFCLKDFSLISVPDVSYCRLTERDEFIVLATNGVLAVLSNNQVVDIVASSPSHTTAARAIVDSAVRAWRLKFPTSKCDDCAAVCLFVSDGHPSKSRQTEEGAGAASMISDAVCLFVSDGHPSKSRQTEEGAGAASMISDAKTIENANIDKQVPDVECRLANSHHVDEHSNTFQGCSDEIVAVSYPKEEKFPGRCNSARSLAECISTRKDEEWSALKVLHASITY</sequence>
<proteinExistence type="predicted"/>
<protein>
    <recommendedName>
        <fullName evidence="1">PPM-type phosphatase domain-containing protein</fullName>
    </recommendedName>
</protein>
<evidence type="ECO:0000259" key="1">
    <source>
        <dbReference type="PROSITE" id="PS51746"/>
    </source>
</evidence>
<keyword evidence="3" id="KW-1185">Reference proteome</keyword>
<dbReference type="InterPro" id="IPR015655">
    <property type="entry name" value="PP2C"/>
</dbReference>
<dbReference type="PROSITE" id="PS51746">
    <property type="entry name" value="PPM_2"/>
    <property type="match status" value="1"/>
</dbReference>
<dbReference type="InterPro" id="IPR036457">
    <property type="entry name" value="PPM-type-like_dom_sf"/>
</dbReference>
<reference evidence="2 3" key="1">
    <citation type="journal article" date="2020" name="IScience">
        <title>Genome Sequencing of the Endangered Kingdonia uniflora (Circaeasteraceae, Ranunculales) Reveals Potential Mechanisms of Evolutionary Specialization.</title>
        <authorList>
            <person name="Sun Y."/>
            <person name="Deng T."/>
            <person name="Zhang A."/>
            <person name="Moore M.J."/>
            <person name="Landis J.B."/>
            <person name="Lin N."/>
            <person name="Zhang H."/>
            <person name="Zhang X."/>
            <person name="Huang J."/>
            <person name="Zhang X."/>
            <person name="Sun H."/>
            <person name="Wang H."/>
        </authorList>
    </citation>
    <scope>NUCLEOTIDE SEQUENCE [LARGE SCALE GENOMIC DNA]</scope>
    <source>
        <strain evidence="2">TB1705</strain>
        <tissue evidence="2">Leaf</tissue>
    </source>
</reference>